<keyword evidence="2" id="KW-1185">Reference proteome</keyword>
<evidence type="ECO:0000313" key="1">
    <source>
        <dbReference type="EMBL" id="EAR83474.2"/>
    </source>
</evidence>
<dbReference type="RefSeq" id="XP_001031137.2">
    <property type="nucleotide sequence ID" value="XM_001031137.2"/>
</dbReference>
<dbReference type="HOGENOM" id="CLU_030621_0_0_1"/>
<proteinExistence type="predicted"/>
<dbReference type="EMBL" id="GG662734">
    <property type="protein sequence ID" value="EAR83474.2"/>
    <property type="molecule type" value="Genomic_DNA"/>
</dbReference>
<reference evidence="2" key="1">
    <citation type="journal article" date="2006" name="PLoS Biol.">
        <title>Macronuclear genome sequence of the ciliate Tetrahymena thermophila, a model eukaryote.</title>
        <authorList>
            <person name="Eisen J.A."/>
            <person name="Coyne R.S."/>
            <person name="Wu M."/>
            <person name="Wu D."/>
            <person name="Thiagarajan M."/>
            <person name="Wortman J.R."/>
            <person name="Badger J.H."/>
            <person name="Ren Q."/>
            <person name="Amedeo P."/>
            <person name="Jones K.M."/>
            <person name="Tallon L.J."/>
            <person name="Delcher A.L."/>
            <person name="Salzberg S.L."/>
            <person name="Silva J.C."/>
            <person name="Haas B.J."/>
            <person name="Majoros W.H."/>
            <person name="Farzad M."/>
            <person name="Carlton J.M."/>
            <person name="Smith R.K. Jr."/>
            <person name="Garg J."/>
            <person name="Pearlman R.E."/>
            <person name="Karrer K.M."/>
            <person name="Sun L."/>
            <person name="Manning G."/>
            <person name="Elde N.C."/>
            <person name="Turkewitz A.P."/>
            <person name="Asai D.J."/>
            <person name="Wilkes D.E."/>
            <person name="Wang Y."/>
            <person name="Cai H."/>
            <person name="Collins K."/>
            <person name="Stewart B.A."/>
            <person name="Lee S.R."/>
            <person name="Wilamowska K."/>
            <person name="Weinberg Z."/>
            <person name="Ruzzo W.L."/>
            <person name="Wloga D."/>
            <person name="Gaertig J."/>
            <person name="Frankel J."/>
            <person name="Tsao C.-C."/>
            <person name="Gorovsky M.A."/>
            <person name="Keeling P.J."/>
            <person name="Waller R.F."/>
            <person name="Patron N.J."/>
            <person name="Cherry J.M."/>
            <person name="Stover N.A."/>
            <person name="Krieger C.J."/>
            <person name="del Toro C."/>
            <person name="Ryder H.F."/>
            <person name="Williamson S.C."/>
            <person name="Barbeau R.A."/>
            <person name="Hamilton E.P."/>
            <person name="Orias E."/>
        </authorList>
    </citation>
    <scope>NUCLEOTIDE SEQUENCE [LARGE SCALE GENOMIC DNA]</scope>
    <source>
        <strain evidence="2">SB210</strain>
    </source>
</reference>
<accession>Q22DT1</accession>
<name>Q22DT1_TETTS</name>
<dbReference type="AlphaFoldDB" id="Q22DT1"/>
<evidence type="ECO:0000313" key="2">
    <source>
        <dbReference type="Proteomes" id="UP000009168"/>
    </source>
</evidence>
<dbReference type="KEGG" id="tet:TTHERM_00927290"/>
<protein>
    <submittedName>
        <fullName evidence="1">Uncharacterized protein</fullName>
    </submittedName>
</protein>
<dbReference type="InParanoid" id="Q22DT1"/>
<organism evidence="1 2">
    <name type="scientific">Tetrahymena thermophila (strain SB210)</name>
    <dbReference type="NCBI Taxonomy" id="312017"/>
    <lineage>
        <taxon>Eukaryota</taxon>
        <taxon>Sar</taxon>
        <taxon>Alveolata</taxon>
        <taxon>Ciliophora</taxon>
        <taxon>Intramacronucleata</taxon>
        <taxon>Oligohymenophorea</taxon>
        <taxon>Hymenostomatida</taxon>
        <taxon>Tetrahymenina</taxon>
        <taxon>Tetrahymenidae</taxon>
        <taxon>Tetrahymena</taxon>
    </lineage>
</organism>
<dbReference type="Proteomes" id="UP000009168">
    <property type="component" value="Unassembled WGS sequence"/>
</dbReference>
<sequence length="522" mass="61415">MSLFSFQDLDSQIIYSKFEKTQIVSWDDNNHDRYSQNGEKPYFLITNDDVLDDYCNLKSLCGIDQNCQSTYDDYINQYNPFRNYVQYEKSQFSTFSSSNYYLWKSLSLDQKEYLIKINLIKVFAHSFVFTTQGDYIQSTSIYIVDEKNGFLFDYFFMRKLIATQALNSTYYGGPFTCDKINGEYPKYAFTSPDQFDGFQYKDQSLKTCGNSENKCSCQYFNQKRLFPTEWRCRPWYIQANQTFSVSYTVPYVDISFGFVASTCVYKIVLPGPERNLKSIQDDQNYQADAISAFDIDLANLQERFMYNSTIEYSYLVTSAITDQQQPNDKYVIAHPQMDRYQQQTILEVEFQYSTNKESEQQYYLEQTEFMKEPINYENKCSYQFLNSSNLRIIYKNNTGFITLFAPIKVCIGNLFEQKQYVVAFYAKAFSLQQLQYDVNQIVEKLKNLILAICEVVLKIHEKVYKQMNSENSDYDINQVKIKLEDSLKTFKIFSHKIGIGMCFALYEQVCLNCGQNILRNGQ</sequence>
<dbReference type="GeneID" id="7842883"/>
<gene>
    <name evidence="1" type="ORF">TTHERM_00927290</name>
</gene>